<dbReference type="EMBL" id="CP012333">
    <property type="protein sequence ID" value="AKV01016.1"/>
    <property type="molecule type" value="Genomic_DNA"/>
</dbReference>
<reference evidence="2 3" key="1">
    <citation type="submission" date="2015-08" db="EMBL/GenBank/DDBJ databases">
        <authorList>
            <person name="Babu N.S."/>
            <person name="Beckwith C.J."/>
            <person name="Beseler K.G."/>
            <person name="Brison A."/>
            <person name="Carone J.V."/>
            <person name="Caskin T.P."/>
            <person name="Diamond M."/>
            <person name="Durham M.E."/>
            <person name="Foxe J.M."/>
            <person name="Go M."/>
            <person name="Henderson B.A."/>
            <person name="Jones I.B."/>
            <person name="McGettigan J.A."/>
            <person name="Micheletti S.J."/>
            <person name="Nasrallah M.E."/>
            <person name="Ortiz D."/>
            <person name="Piller C.R."/>
            <person name="Privatt S.R."/>
            <person name="Schneider S.L."/>
            <person name="Sharp S."/>
            <person name="Smith T.C."/>
            <person name="Stanton J.D."/>
            <person name="Ullery H.E."/>
            <person name="Wilson R.J."/>
            <person name="Serrano M.G."/>
            <person name="Buck G."/>
            <person name="Lee V."/>
            <person name="Wang Y."/>
            <person name="Carvalho R."/>
            <person name="Voegtly L."/>
            <person name="Shi R."/>
            <person name="Duckworth R."/>
            <person name="Johnson A."/>
            <person name="Loviza R."/>
            <person name="Walstead R."/>
            <person name="Shah Z."/>
            <person name="Kiflezghi M."/>
            <person name="Wade K."/>
            <person name="Ball S.L."/>
            <person name="Bradley K.W."/>
            <person name="Asai D.J."/>
            <person name="Bowman C.A."/>
            <person name="Russell D.A."/>
            <person name="Pope W.H."/>
            <person name="Jacobs-Sera D."/>
            <person name="Hendrix R.W."/>
            <person name="Hatfull G.F."/>
        </authorList>
    </citation>
    <scope>NUCLEOTIDE SEQUENCE [LARGE SCALE GENOMIC DNA]</scope>
    <source>
        <strain evidence="2 3">DSM 27648</strain>
    </source>
</reference>
<protein>
    <submittedName>
        <fullName evidence="2">Outer membrane protein assembly factor YaeT</fullName>
    </submittedName>
</protein>
<evidence type="ECO:0000313" key="2">
    <source>
        <dbReference type="EMBL" id="AKV01016.1"/>
    </source>
</evidence>
<proteinExistence type="predicted"/>
<dbReference type="KEGG" id="llu:AKJ09_07679"/>
<feature type="signal peptide" evidence="1">
    <location>
        <begin position="1"/>
        <end position="26"/>
    </location>
</feature>
<sequence>MQSFGRKALSSLSFVSSLALSGVAAAAITFVAGEARAQKPTSQTTEYSPYEKETIRRALKGTGLEVDPSPEGKVIERIDTTRIEVLEDRDPGPELLKPIPILSPVGKYVTRGMLNALHYTSRDYVIRREMLLKEGDEYVQVLVDETARNMRTNMPLQVSVVIIVPLKGTEPDKVRLLIITKDIWSLRLSFDLSVTPGGLERLLIVPQETNLLGRHHTLQTSFTYQPESYTLGAGYKIPRFGTSWIGASAGGSIYINRRTFTPEGSGASFSIGQPLYSTRTEWAWNTGASFLNYEYRRYVNAHVGLFDSLTTQGFDAIPTEYRSRTYSASASVTRSFGWAIKNNFALAFNAGNSSYDPGDLSQYNPRAAADFVQRFVPQGETRVYPSISWATYSTSFLRTLDVNTLALQEDFRLGHDVGASFYPVFKGLGSTRNILGASAHAGYTLPIGDGLVGANVTWFSEWNEGNVTDASVGASFGAVSPRIGIGRVVMNTSFLNRYQNYLRARTLTGGDDRLRGYPSNFFYGKDSIFYNLEFRSTSISVVSCQLGGVAFYDVGDAADGFSNLHAKQSLGVGIRALFPQVNRAVFRADLAFPIERGPFPQTGVLTRVDPVGFYFSFNQAFGP</sequence>
<dbReference type="STRING" id="1391654.AKJ09_07679"/>
<feature type="chain" id="PRO_5005466896" evidence="1">
    <location>
        <begin position="27"/>
        <end position="623"/>
    </location>
</feature>
<keyword evidence="1" id="KW-0732">Signal</keyword>
<dbReference type="RefSeq" id="WP_146652192.1">
    <property type="nucleotide sequence ID" value="NZ_CP012333.1"/>
</dbReference>
<evidence type="ECO:0000313" key="3">
    <source>
        <dbReference type="Proteomes" id="UP000064967"/>
    </source>
</evidence>
<gene>
    <name evidence="2" type="ORF">AKJ09_07679</name>
</gene>
<dbReference type="OrthoDB" id="9803054at2"/>
<accession>A0A0K1Q5A6</accession>
<keyword evidence="3" id="KW-1185">Reference proteome</keyword>
<dbReference type="Gene3D" id="2.40.160.50">
    <property type="entry name" value="membrane protein fhac: a member of the omp85/tpsb transporter family"/>
    <property type="match status" value="1"/>
</dbReference>
<dbReference type="Proteomes" id="UP000064967">
    <property type="component" value="Chromosome"/>
</dbReference>
<organism evidence="2 3">
    <name type="scientific">Labilithrix luteola</name>
    <dbReference type="NCBI Taxonomy" id="1391654"/>
    <lineage>
        <taxon>Bacteria</taxon>
        <taxon>Pseudomonadati</taxon>
        <taxon>Myxococcota</taxon>
        <taxon>Polyangia</taxon>
        <taxon>Polyangiales</taxon>
        <taxon>Labilitrichaceae</taxon>
        <taxon>Labilithrix</taxon>
    </lineage>
</organism>
<name>A0A0K1Q5A6_9BACT</name>
<evidence type="ECO:0000256" key="1">
    <source>
        <dbReference type="SAM" id="SignalP"/>
    </source>
</evidence>
<dbReference type="AlphaFoldDB" id="A0A0K1Q5A6"/>